<gene>
    <name evidence="6" type="ORF">FWK35_00024323</name>
</gene>
<evidence type="ECO:0000256" key="1">
    <source>
        <dbReference type="ARBA" id="ARBA00004370"/>
    </source>
</evidence>
<keyword evidence="7" id="KW-1185">Reference proteome</keyword>
<sequence length="103" mass="11561">MDSDTSDKTLFPTFARTRPPDTQISKSVAAVLKAFNWTQVTFFYSNAADTHFGKIASTISEVFSKSGIEITAKKTWNTHYLHGYTANPFVKLVADTYQDTRSK</sequence>
<dbReference type="GO" id="GO:0016020">
    <property type="term" value="C:membrane"/>
    <property type="evidence" value="ECO:0007669"/>
    <property type="project" value="UniProtKB-SubCell"/>
</dbReference>
<dbReference type="Pfam" id="PF01094">
    <property type="entry name" value="ANF_receptor"/>
    <property type="match status" value="1"/>
</dbReference>
<dbReference type="Proteomes" id="UP000478052">
    <property type="component" value="Unassembled WGS sequence"/>
</dbReference>
<dbReference type="SUPFAM" id="SSF53822">
    <property type="entry name" value="Periplasmic binding protein-like I"/>
    <property type="match status" value="1"/>
</dbReference>
<accession>A0A6G0Z2C8</accession>
<dbReference type="Gene3D" id="3.40.50.2300">
    <property type="match status" value="2"/>
</dbReference>
<reference evidence="6 7" key="1">
    <citation type="submission" date="2019-08" db="EMBL/GenBank/DDBJ databases">
        <title>Whole genome of Aphis craccivora.</title>
        <authorList>
            <person name="Voronova N.V."/>
            <person name="Shulinski R.S."/>
            <person name="Bandarenka Y.V."/>
            <person name="Zhorov D.G."/>
            <person name="Warner D."/>
        </authorList>
    </citation>
    <scope>NUCLEOTIDE SEQUENCE [LARGE SCALE GENOMIC DNA]</scope>
    <source>
        <strain evidence="6">180601</strain>
        <tissue evidence="6">Whole Body</tissue>
    </source>
</reference>
<organism evidence="6 7">
    <name type="scientific">Aphis craccivora</name>
    <name type="common">Cowpea aphid</name>
    <dbReference type="NCBI Taxonomy" id="307492"/>
    <lineage>
        <taxon>Eukaryota</taxon>
        <taxon>Metazoa</taxon>
        <taxon>Ecdysozoa</taxon>
        <taxon>Arthropoda</taxon>
        <taxon>Hexapoda</taxon>
        <taxon>Insecta</taxon>
        <taxon>Pterygota</taxon>
        <taxon>Neoptera</taxon>
        <taxon>Paraneoptera</taxon>
        <taxon>Hemiptera</taxon>
        <taxon>Sternorrhyncha</taxon>
        <taxon>Aphidomorpha</taxon>
        <taxon>Aphidoidea</taxon>
        <taxon>Aphididae</taxon>
        <taxon>Aphidini</taxon>
        <taxon>Aphis</taxon>
        <taxon>Aphis</taxon>
    </lineage>
</organism>
<evidence type="ECO:0000259" key="5">
    <source>
        <dbReference type="Pfam" id="PF01094"/>
    </source>
</evidence>
<evidence type="ECO:0000313" key="6">
    <source>
        <dbReference type="EMBL" id="KAF0764785.1"/>
    </source>
</evidence>
<evidence type="ECO:0000313" key="7">
    <source>
        <dbReference type="Proteomes" id="UP000478052"/>
    </source>
</evidence>
<evidence type="ECO:0000256" key="4">
    <source>
        <dbReference type="ARBA" id="ARBA00023136"/>
    </source>
</evidence>
<keyword evidence="3" id="KW-1133">Transmembrane helix</keyword>
<dbReference type="AlphaFoldDB" id="A0A6G0Z2C8"/>
<dbReference type="InterPro" id="IPR028082">
    <property type="entry name" value="Peripla_BP_I"/>
</dbReference>
<keyword evidence="2" id="KW-0812">Transmembrane</keyword>
<comment type="subcellular location">
    <subcellularLocation>
        <location evidence="1">Membrane</location>
    </subcellularLocation>
</comment>
<dbReference type="EMBL" id="VUJU01001552">
    <property type="protein sequence ID" value="KAF0764785.1"/>
    <property type="molecule type" value="Genomic_DNA"/>
</dbReference>
<keyword evidence="4" id="KW-0472">Membrane</keyword>
<proteinExistence type="predicted"/>
<comment type="caution">
    <text evidence="6">The sequence shown here is derived from an EMBL/GenBank/DDBJ whole genome shotgun (WGS) entry which is preliminary data.</text>
</comment>
<evidence type="ECO:0000256" key="3">
    <source>
        <dbReference type="ARBA" id="ARBA00022989"/>
    </source>
</evidence>
<dbReference type="InterPro" id="IPR001828">
    <property type="entry name" value="ANF_lig-bd_rcpt"/>
</dbReference>
<protein>
    <submittedName>
        <fullName evidence="6">Guanylate cyclase 32E-like isoform X2</fullName>
    </submittedName>
</protein>
<evidence type="ECO:0000256" key="2">
    <source>
        <dbReference type="ARBA" id="ARBA00022692"/>
    </source>
</evidence>
<dbReference type="OrthoDB" id="60033at2759"/>
<feature type="domain" description="Receptor ligand binding region" evidence="5">
    <location>
        <begin position="4"/>
        <end position="77"/>
    </location>
</feature>
<name>A0A6G0Z2C8_APHCR</name>